<feature type="region of interest" description="Disordered" evidence="1">
    <location>
        <begin position="48"/>
        <end position="75"/>
    </location>
</feature>
<proteinExistence type="predicted"/>
<comment type="caution">
    <text evidence="2">The sequence shown here is derived from an EMBL/GenBank/DDBJ whole genome shotgun (WGS) entry which is preliminary data.</text>
</comment>
<dbReference type="AlphaFoldDB" id="A0A7J8I0Y7"/>
<accession>A0A7J8I0Y7</accession>
<evidence type="ECO:0000256" key="1">
    <source>
        <dbReference type="SAM" id="MobiDB-lite"/>
    </source>
</evidence>
<dbReference type="Proteomes" id="UP000550707">
    <property type="component" value="Unassembled WGS sequence"/>
</dbReference>
<gene>
    <name evidence="2" type="ORF">HJG59_010747</name>
</gene>
<reference evidence="2 3" key="1">
    <citation type="journal article" date="2020" name="Nature">
        <title>Six reference-quality genomes reveal evolution of bat adaptations.</title>
        <authorList>
            <person name="Jebb D."/>
            <person name="Huang Z."/>
            <person name="Pippel M."/>
            <person name="Hughes G.M."/>
            <person name="Lavrichenko K."/>
            <person name="Devanna P."/>
            <person name="Winkler S."/>
            <person name="Jermiin L.S."/>
            <person name="Skirmuntt E.C."/>
            <person name="Katzourakis A."/>
            <person name="Burkitt-Gray L."/>
            <person name="Ray D.A."/>
            <person name="Sullivan K.A.M."/>
            <person name="Roscito J.G."/>
            <person name="Kirilenko B.M."/>
            <person name="Davalos L.M."/>
            <person name="Corthals A.P."/>
            <person name="Power M.L."/>
            <person name="Jones G."/>
            <person name="Ransome R.D."/>
            <person name="Dechmann D.K.N."/>
            <person name="Locatelli A.G."/>
            <person name="Puechmaille S.J."/>
            <person name="Fedrigo O."/>
            <person name="Jarvis E.D."/>
            <person name="Hiller M."/>
            <person name="Vernes S.C."/>
            <person name="Myers E.W."/>
            <person name="Teeling E.C."/>
        </authorList>
    </citation>
    <scope>NUCLEOTIDE SEQUENCE [LARGE SCALE GENOMIC DNA]</scope>
    <source>
        <strain evidence="2">MMolMol1</strain>
        <tissue evidence="2">Muscle</tissue>
    </source>
</reference>
<evidence type="ECO:0000313" key="3">
    <source>
        <dbReference type="Proteomes" id="UP000550707"/>
    </source>
</evidence>
<sequence length="136" mass="14104">MKCPLPISSPSPSPSLSRDRVSLGLCVLASRPSGTRSSCPLLRAALASSTQRGSSAHRAGPGGQAPGAEVSETSRDITLVPPGQDLWWTLCPGTQEVARTAVTRPPGDVVRPAQDRPDAGRGQASCEAAWMARPAH</sequence>
<evidence type="ECO:0000313" key="2">
    <source>
        <dbReference type="EMBL" id="KAF6477835.1"/>
    </source>
</evidence>
<feature type="region of interest" description="Disordered" evidence="1">
    <location>
        <begin position="99"/>
        <end position="136"/>
    </location>
</feature>
<keyword evidence="3" id="KW-1185">Reference proteome</keyword>
<organism evidence="2 3">
    <name type="scientific">Molossus molossus</name>
    <name type="common">Pallas' mastiff bat</name>
    <name type="synonym">Vespertilio molossus</name>
    <dbReference type="NCBI Taxonomy" id="27622"/>
    <lineage>
        <taxon>Eukaryota</taxon>
        <taxon>Metazoa</taxon>
        <taxon>Chordata</taxon>
        <taxon>Craniata</taxon>
        <taxon>Vertebrata</taxon>
        <taxon>Euteleostomi</taxon>
        <taxon>Mammalia</taxon>
        <taxon>Eutheria</taxon>
        <taxon>Laurasiatheria</taxon>
        <taxon>Chiroptera</taxon>
        <taxon>Yangochiroptera</taxon>
        <taxon>Molossidae</taxon>
        <taxon>Molossus</taxon>
    </lineage>
</organism>
<name>A0A7J8I0Y7_MOLMO</name>
<dbReference type="EMBL" id="JACASF010000005">
    <property type="protein sequence ID" value="KAF6477835.1"/>
    <property type="molecule type" value="Genomic_DNA"/>
</dbReference>
<dbReference type="InParanoid" id="A0A7J8I0Y7"/>
<protein>
    <submittedName>
        <fullName evidence="2">Uncharacterized protein</fullName>
    </submittedName>
</protein>